<dbReference type="InterPro" id="IPR013325">
    <property type="entry name" value="RNA_pol_sigma_r2"/>
</dbReference>
<evidence type="ECO:0000256" key="1">
    <source>
        <dbReference type="ARBA" id="ARBA00010641"/>
    </source>
</evidence>
<keyword evidence="2" id="KW-0805">Transcription regulation</keyword>
<organism evidence="10 11">
    <name type="scientific">Nocardioides plantarum</name>
    <dbReference type="NCBI Taxonomy" id="29299"/>
    <lineage>
        <taxon>Bacteria</taxon>
        <taxon>Bacillati</taxon>
        <taxon>Actinomycetota</taxon>
        <taxon>Actinomycetes</taxon>
        <taxon>Propionibacteriales</taxon>
        <taxon>Nocardioidaceae</taxon>
        <taxon>Nocardioides</taxon>
    </lineage>
</organism>
<dbReference type="InterPro" id="IPR041916">
    <property type="entry name" value="Anti_sigma_zinc_sf"/>
</dbReference>
<dbReference type="Gene3D" id="1.10.10.10">
    <property type="entry name" value="Winged helix-like DNA-binding domain superfamily/Winged helix DNA-binding domain"/>
    <property type="match status" value="1"/>
</dbReference>
<sequence length="525" mass="55067">MTVGADGEGDASDVELTARARMSDTAAVAVLFERHHDAALRLARGLTDPVTAEDIAAEAFARVLRSLREGRGPHEAFRPYLLRAVRNVHVDHVRNDRRYVWEDEPTDRETAPAADVPLETSDEARLVARAFDSLPERWQTVLWHTVVENDDHATVGRLLGIKANAVAALAFRARDGLREAYLTAHLGQLPAGCQPTRGSLAAFARGGLHGRRERVVQAHLAECSTCTAAIDDLRRISRGTGLLLGPGVLGVAGAAYVTAAYEGSGVLPAEAELASGRRRDRRHLLVAVAVAAALVLVAGSVQALVGRESGRDDRESSAPGGGASPGTAQTSAPSIEIPTSQPPSPHGTPSAPSTASPVTPPDSPTPLPSSPLTATTPPIVPVVPPDLTPTPIDPSVMPPIGEPVTPLPPSSSTPRADLWLANARSEDLVDFQHFEVGVGNGALSKVRVELRLAGVDSWTLHSGPSWAVASCREPAPARVVCEVLSTRGPLGFDLVAGDGFRVDAVVSAPGNKDPRPGNDALSFRG</sequence>
<evidence type="ECO:0000313" key="10">
    <source>
        <dbReference type="EMBL" id="MFB9312692.1"/>
    </source>
</evidence>
<dbReference type="InterPro" id="IPR014284">
    <property type="entry name" value="RNA_pol_sigma-70_dom"/>
</dbReference>
<dbReference type="InterPro" id="IPR027383">
    <property type="entry name" value="Znf_put"/>
</dbReference>
<feature type="transmembrane region" description="Helical" evidence="7">
    <location>
        <begin position="284"/>
        <end position="305"/>
    </location>
</feature>
<evidence type="ECO:0000256" key="6">
    <source>
        <dbReference type="SAM" id="MobiDB-lite"/>
    </source>
</evidence>
<dbReference type="InterPro" id="IPR039425">
    <property type="entry name" value="RNA_pol_sigma-70-like"/>
</dbReference>
<feature type="domain" description="RNA polymerase sigma-70 region 2" evidence="8">
    <location>
        <begin position="31"/>
        <end position="98"/>
    </location>
</feature>
<dbReference type="Gene3D" id="1.10.1740.10">
    <property type="match status" value="1"/>
</dbReference>
<evidence type="ECO:0000256" key="7">
    <source>
        <dbReference type="SAM" id="Phobius"/>
    </source>
</evidence>
<proteinExistence type="inferred from homology"/>
<keyword evidence="7" id="KW-0812">Transmembrane</keyword>
<dbReference type="InterPro" id="IPR036388">
    <property type="entry name" value="WH-like_DNA-bd_sf"/>
</dbReference>
<evidence type="ECO:0000256" key="3">
    <source>
        <dbReference type="ARBA" id="ARBA00023082"/>
    </source>
</evidence>
<keyword evidence="7" id="KW-0472">Membrane</keyword>
<dbReference type="Gene3D" id="1.10.10.1320">
    <property type="entry name" value="Anti-sigma factor, zinc-finger domain"/>
    <property type="match status" value="1"/>
</dbReference>
<keyword evidence="5" id="KW-0804">Transcription</keyword>
<evidence type="ECO:0000256" key="2">
    <source>
        <dbReference type="ARBA" id="ARBA00023015"/>
    </source>
</evidence>
<dbReference type="SUPFAM" id="SSF88946">
    <property type="entry name" value="Sigma2 domain of RNA polymerase sigma factors"/>
    <property type="match status" value="1"/>
</dbReference>
<dbReference type="Pfam" id="PF13490">
    <property type="entry name" value="zf-HC2"/>
    <property type="match status" value="1"/>
</dbReference>
<dbReference type="NCBIfam" id="TIGR02937">
    <property type="entry name" value="sigma70-ECF"/>
    <property type="match status" value="1"/>
</dbReference>
<dbReference type="PANTHER" id="PTHR43133">
    <property type="entry name" value="RNA POLYMERASE ECF-TYPE SIGMA FACTO"/>
    <property type="match status" value="1"/>
</dbReference>
<evidence type="ECO:0000313" key="11">
    <source>
        <dbReference type="Proteomes" id="UP001589750"/>
    </source>
</evidence>
<feature type="compositionally biased region" description="Low complexity" evidence="6">
    <location>
        <begin position="347"/>
        <end position="357"/>
    </location>
</feature>
<dbReference type="InterPro" id="IPR007627">
    <property type="entry name" value="RNA_pol_sigma70_r2"/>
</dbReference>
<evidence type="ECO:0000259" key="9">
    <source>
        <dbReference type="Pfam" id="PF13490"/>
    </source>
</evidence>
<evidence type="ECO:0000256" key="4">
    <source>
        <dbReference type="ARBA" id="ARBA00023125"/>
    </source>
</evidence>
<dbReference type="SUPFAM" id="SSF88659">
    <property type="entry name" value="Sigma3 and sigma4 domains of RNA polymerase sigma factors"/>
    <property type="match status" value="1"/>
</dbReference>
<dbReference type="PANTHER" id="PTHR43133:SF8">
    <property type="entry name" value="RNA POLYMERASE SIGMA FACTOR HI_1459-RELATED"/>
    <property type="match status" value="1"/>
</dbReference>
<protein>
    <submittedName>
        <fullName evidence="10">Sigma-70 family RNA polymerase sigma factor</fullName>
    </submittedName>
</protein>
<dbReference type="InterPro" id="IPR013324">
    <property type="entry name" value="RNA_pol_sigma_r3/r4-like"/>
</dbReference>
<dbReference type="EMBL" id="JBHMDG010000008">
    <property type="protein sequence ID" value="MFB9312692.1"/>
    <property type="molecule type" value="Genomic_DNA"/>
</dbReference>
<dbReference type="Proteomes" id="UP001589750">
    <property type="component" value="Unassembled WGS sequence"/>
</dbReference>
<feature type="domain" description="Putative zinc-finger" evidence="9">
    <location>
        <begin position="193"/>
        <end position="226"/>
    </location>
</feature>
<gene>
    <name evidence="10" type="ORF">ACFFRI_06510</name>
</gene>
<accession>A0ABV5K8H9</accession>
<name>A0ABV5K8H9_9ACTN</name>
<evidence type="ECO:0000259" key="8">
    <source>
        <dbReference type="Pfam" id="PF04542"/>
    </source>
</evidence>
<feature type="compositionally biased region" description="Pro residues" evidence="6">
    <location>
        <begin position="378"/>
        <end position="392"/>
    </location>
</feature>
<keyword evidence="7" id="KW-1133">Transmembrane helix</keyword>
<evidence type="ECO:0000256" key="5">
    <source>
        <dbReference type="ARBA" id="ARBA00023163"/>
    </source>
</evidence>
<feature type="region of interest" description="Disordered" evidence="6">
    <location>
        <begin position="306"/>
        <end position="392"/>
    </location>
</feature>
<dbReference type="Pfam" id="PF04542">
    <property type="entry name" value="Sigma70_r2"/>
    <property type="match status" value="1"/>
</dbReference>
<comment type="caution">
    <text evidence="10">The sequence shown here is derived from an EMBL/GenBank/DDBJ whole genome shotgun (WGS) entry which is preliminary data.</text>
</comment>
<keyword evidence="4" id="KW-0238">DNA-binding</keyword>
<reference evidence="10 11" key="1">
    <citation type="submission" date="2024-09" db="EMBL/GenBank/DDBJ databases">
        <authorList>
            <person name="Sun Q."/>
            <person name="Mori K."/>
        </authorList>
    </citation>
    <scope>NUCLEOTIDE SEQUENCE [LARGE SCALE GENOMIC DNA]</scope>
    <source>
        <strain evidence="10 11">JCM 9626</strain>
    </source>
</reference>
<keyword evidence="3" id="KW-0731">Sigma factor</keyword>
<keyword evidence="11" id="KW-1185">Reference proteome</keyword>
<dbReference type="RefSeq" id="WP_170215274.1">
    <property type="nucleotide sequence ID" value="NZ_JBHMDG010000008.1"/>
</dbReference>
<comment type="similarity">
    <text evidence="1">Belongs to the sigma-70 factor family. ECF subfamily.</text>
</comment>
<feature type="compositionally biased region" description="Pro residues" evidence="6">
    <location>
        <begin position="358"/>
        <end position="369"/>
    </location>
</feature>